<reference evidence="2 3" key="1">
    <citation type="submission" date="2011-05" db="EMBL/GenBank/DDBJ databases">
        <title>Whole genome sequence of Microlunatus phosphovorus NM-1.</title>
        <authorList>
            <person name="Hosoyama A."/>
            <person name="Sasaki K."/>
            <person name="Harada T."/>
            <person name="Igarashi R."/>
            <person name="Kawakoshi A."/>
            <person name="Sasagawa M."/>
            <person name="Fukada J."/>
            <person name="Nakamura S."/>
            <person name="Katano Y."/>
            <person name="Hanada S."/>
            <person name="Kamagata Y."/>
            <person name="Nakamura N."/>
            <person name="Yamazaki S."/>
            <person name="Fujita N."/>
        </authorList>
    </citation>
    <scope>NUCLEOTIDE SEQUENCE [LARGE SCALE GENOMIC DNA]</scope>
    <source>
        <strain evidence="3">ATCC 700054 / DSM 10555 / JCM 9379 / NBRC 101784 / NCIMB 13414 / VKM Ac-1990 / NM-1</strain>
    </source>
</reference>
<keyword evidence="3" id="KW-1185">Reference proteome</keyword>
<sequence>MSVTSNLTEWDAGARQCVIEADQLLPGFSWGTYNGHHPRQGLAADAMVPSWSTPAGRRRGQELADWIWVNRARLGIWYVIFDGRIISTTRPEQGWIRYFDADSQDPSRSHKNHVHVSWKSAPAISVVWTDRLVSGVTNSDSVRLVQRALGIPQTGAYDAATLAAATAFQASLGDTRDGELGPLQTIALLNRAKIRATIRTDSSGAVDQPVPSTPPLVVQVVEYPMPTSGRLYLDRINQDVTNSDTVAYLQTWLAMALGISLPRTGDYDAATLAAATRFQRDVLRDNPEFCDGILGLKQVIALATKVGATNGITIWRDSSAGGSQLWPKPNVQPRIEPTQPEPVRPRITVAGLNVLRRTDRESGKKRLTWRQRLPGLIDALKSARPDLVLLQELDKKTAADIANGLGSGWFYHRERGIGVMWRQDVLERADQPISKLYSDNDNRYVTSVPLRHKASGLRFWADVTHLENESDPNTDGPAARRLQTREFCAATKNGARIMGADLNDATAARANPNAEQAKKPRPMLAAANWTLLSQVRTTVPNGKLKSHWGGRKTDSAVNGAWIDDLGAKGDIRIISGRLIRTDPTRCSDHHLLAAECEL</sequence>
<organism evidence="2 3">
    <name type="scientific">Microlunatus phosphovorus (strain ATCC 700054 / DSM 10555 / JCM 9379 / NBRC 101784 / NCIMB 13414 / VKM Ac-1990 / NM-1)</name>
    <dbReference type="NCBI Taxonomy" id="1032480"/>
    <lineage>
        <taxon>Bacteria</taxon>
        <taxon>Bacillati</taxon>
        <taxon>Actinomycetota</taxon>
        <taxon>Actinomycetes</taxon>
        <taxon>Propionibacteriales</taxon>
        <taxon>Propionibacteriaceae</taxon>
        <taxon>Microlunatus</taxon>
    </lineage>
</organism>
<dbReference type="Pfam" id="PF26571">
    <property type="entry name" value="VldE"/>
    <property type="match status" value="1"/>
</dbReference>
<dbReference type="EMBL" id="AP012204">
    <property type="protein sequence ID" value="BAK37289.1"/>
    <property type="molecule type" value="Genomic_DNA"/>
</dbReference>
<dbReference type="RefSeq" id="WP_013865123.1">
    <property type="nucleotide sequence ID" value="NC_015635.1"/>
</dbReference>
<evidence type="ECO:0000313" key="3">
    <source>
        <dbReference type="Proteomes" id="UP000007947"/>
    </source>
</evidence>
<dbReference type="InterPro" id="IPR058593">
    <property type="entry name" value="ARB_07466-like_C"/>
</dbReference>
<dbReference type="eggNOG" id="COG5239">
    <property type="taxonomic scope" value="Bacteria"/>
</dbReference>
<evidence type="ECO:0000259" key="1">
    <source>
        <dbReference type="Pfam" id="PF26571"/>
    </source>
</evidence>
<protein>
    <recommendedName>
        <fullName evidence="1">ARB-07466-like C-terminal domain-containing protein</fullName>
    </recommendedName>
</protein>
<dbReference type="InterPro" id="IPR036365">
    <property type="entry name" value="PGBD-like_sf"/>
</dbReference>
<dbReference type="STRING" id="1032480.MLP_42750"/>
<dbReference type="Proteomes" id="UP000007947">
    <property type="component" value="Chromosome"/>
</dbReference>
<name>F5XSN1_MICPN</name>
<feature type="domain" description="ARB-07466-like C-terminal" evidence="1">
    <location>
        <begin position="34"/>
        <end position="104"/>
    </location>
</feature>
<dbReference type="AlphaFoldDB" id="F5XSN1"/>
<dbReference type="SUPFAM" id="SSF47090">
    <property type="entry name" value="PGBD-like"/>
    <property type="match status" value="1"/>
</dbReference>
<dbReference type="Gene3D" id="3.60.10.10">
    <property type="entry name" value="Endonuclease/exonuclease/phosphatase"/>
    <property type="match status" value="1"/>
</dbReference>
<dbReference type="InterPro" id="IPR036691">
    <property type="entry name" value="Endo/exonu/phosph_ase_sf"/>
</dbReference>
<gene>
    <name evidence="2" type="ordered locus">MLP_42750</name>
</gene>
<dbReference type="KEGG" id="mph:MLP_42750"/>
<dbReference type="HOGENOM" id="CLU_456213_0_0_11"/>
<evidence type="ECO:0000313" key="2">
    <source>
        <dbReference type="EMBL" id="BAK37289.1"/>
    </source>
</evidence>
<dbReference type="SUPFAM" id="SSF56219">
    <property type="entry name" value="DNase I-like"/>
    <property type="match status" value="1"/>
</dbReference>
<dbReference type="OrthoDB" id="5181100at2"/>
<proteinExistence type="predicted"/>
<accession>F5XSN1</accession>